<feature type="repeat" description="WD" evidence="1">
    <location>
        <begin position="259"/>
        <end position="303"/>
    </location>
</feature>
<name>A0A4S8IPX7_MUSBA</name>
<reference evidence="3 4" key="1">
    <citation type="journal article" date="2019" name="Nat. Plants">
        <title>Genome sequencing of Musa balbisiana reveals subgenome evolution and function divergence in polyploid bananas.</title>
        <authorList>
            <person name="Yao X."/>
        </authorList>
    </citation>
    <scope>NUCLEOTIDE SEQUENCE [LARGE SCALE GENOMIC DNA]</scope>
    <source>
        <strain evidence="4">cv. DH-PKW</strain>
        <tissue evidence="3">Leaves</tissue>
    </source>
</reference>
<keyword evidence="1" id="KW-0853">WD repeat</keyword>
<feature type="compositionally biased region" description="Polar residues" evidence="2">
    <location>
        <begin position="1138"/>
        <end position="1150"/>
    </location>
</feature>
<dbReference type="PANTHER" id="PTHR45521:SF2">
    <property type="entry name" value="TRANSDUCIN_WD40 REPEAT-LIKE SUPERFAMILY PROTEIN"/>
    <property type="match status" value="1"/>
</dbReference>
<dbReference type="PROSITE" id="PS50082">
    <property type="entry name" value="WD_REPEATS_2"/>
    <property type="match status" value="1"/>
</dbReference>
<dbReference type="Gene3D" id="1.25.40.470">
    <property type="match status" value="1"/>
</dbReference>
<evidence type="ECO:0000313" key="4">
    <source>
        <dbReference type="Proteomes" id="UP000317650"/>
    </source>
</evidence>
<dbReference type="SUPFAM" id="SSF50978">
    <property type="entry name" value="WD40 repeat-like"/>
    <property type="match status" value="1"/>
</dbReference>
<organism evidence="3 4">
    <name type="scientific">Musa balbisiana</name>
    <name type="common">Banana</name>
    <dbReference type="NCBI Taxonomy" id="52838"/>
    <lineage>
        <taxon>Eukaryota</taxon>
        <taxon>Viridiplantae</taxon>
        <taxon>Streptophyta</taxon>
        <taxon>Embryophyta</taxon>
        <taxon>Tracheophyta</taxon>
        <taxon>Spermatophyta</taxon>
        <taxon>Magnoliopsida</taxon>
        <taxon>Liliopsida</taxon>
        <taxon>Zingiberales</taxon>
        <taxon>Musaceae</taxon>
        <taxon>Musa</taxon>
    </lineage>
</organism>
<evidence type="ECO:0000313" key="3">
    <source>
        <dbReference type="EMBL" id="THU50640.1"/>
    </source>
</evidence>
<dbReference type="SMART" id="SM00320">
    <property type="entry name" value="WD40"/>
    <property type="match status" value="4"/>
</dbReference>
<dbReference type="PANTHER" id="PTHR45521">
    <property type="entry name" value="TSET COMPLEX MEMBER TSTF"/>
    <property type="match status" value="1"/>
</dbReference>
<dbReference type="Pfam" id="PF00400">
    <property type="entry name" value="WD40"/>
    <property type="match status" value="1"/>
</dbReference>
<dbReference type="InterPro" id="IPR001680">
    <property type="entry name" value="WD40_rpt"/>
</dbReference>
<keyword evidence="4" id="KW-1185">Reference proteome</keyword>
<feature type="compositionally biased region" description="Polar residues" evidence="2">
    <location>
        <begin position="1174"/>
        <end position="1183"/>
    </location>
</feature>
<feature type="region of interest" description="Disordered" evidence="2">
    <location>
        <begin position="1088"/>
        <end position="1194"/>
    </location>
</feature>
<dbReference type="AlphaFoldDB" id="A0A4S8IPX7"/>
<dbReference type="STRING" id="52838.A0A4S8IPX7"/>
<comment type="caution">
    <text evidence="3">The sequence shown here is derived from an EMBL/GenBank/DDBJ whole genome shotgun (WGS) entry which is preliminary data.</text>
</comment>
<evidence type="ECO:0000256" key="1">
    <source>
        <dbReference type="PROSITE-ProRule" id="PRU00221"/>
    </source>
</evidence>
<accession>A0A4S8IPX7</accession>
<dbReference type="Gene3D" id="2.130.10.10">
    <property type="entry name" value="YVTN repeat-like/Quinoprotein amine dehydrogenase"/>
    <property type="match status" value="2"/>
</dbReference>
<dbReference type="InterPro" id="IPR015943">
    <property type="entry name" value="WD40/YVTN_repeat-like_dom_sf"/>
</dbReference>
<dbReference type="InterPro" id="IPR036322">
    <property type="entry name" value="WD40_repeat_dom_sf"/>
</dbReference>
<evidence type="ECO:0000256" key="2">
    <source>
        <dbReference type="SAM" id="MobiDB-lite"/>
    </source>
</evidence>
<dbReference type="Proteomes" id="UP000317650">
    <property type="component" value="Chromosome 6"/>
</dbReference>
<dbReference type="EMBL" id="PYDT01000009">
    <property type="protein sequence ID" value="THU50640.1"/>
    <property type="molecule type" value="Genomic_DNA"/>
</dbReference>
<gene>
    <name evidence="3" type="ORF">C4D60_Mb06t22410</name>
</gene>
<dbReference type="InterPro" id="IPR053290">
    <property type="entry name" value="TSET_complex_member"/>
</dbReference>
<feature type="compositionally biased region" description="Polar residues" evidence="2">
    <location>
        <begin position="1116"/>
        <end position="1129"/>
    </location>
</feature>
<proteinExistence type="predicted"/>
<protein>
    <submittedName>
        <fullName evidence="3">Uncharacterized protein</fullName>
    </submittedName>
</protein>
<sequence length="1194" mass="129491">MLRLRAFRQTNGKIVKIQLHPTHPWLVTSDDSDHVSVWDWEHRQVIYELKAGGVDERRLVGTKLEKLAEGETEPKGKPTEAIRGGSVKQVGFYDDDVRYWQHWRNRSAAAEAPSAANQHSSAFSSPVPSTRGRHFLVICCENKAIFLDLVTMRGRDVPKQELDNRSLLCMEFLSRSATGDGPLVAFGGSDGVIRVLSMITWKLIRRYTGGHKGSITCLMTFVASSGEAFLVSGASDGLLILWSADHIHDSRELVPKLSLKAHDGGVVAVELSRVMGSAPQLITIGADKTLAIWDTISFKELRRIKPVPKLACHSVASWCHPRAPNLDILTCVKDSHIWAIEHPTYSALTRPLCELSSLVPPQVLAPNKKLRVYCMVAHPLQPHLVATGTNIGVILSEFDARALPSVTALATPPGSREHSAVYIVERELKLLNFQLSNTANPSLGSTGTISETGRSRTETEQLLVKQTKKHISTPAPHDSYSILSVSSSGKYVAIVWPDIPSFYVYKASDWSVIGLHGGALLGVAYRTSRRISPVAATAISTIQSMPLSGFGNSGAMSSFAAADDPFSSNKPAAEAAPQNFQLYSWETYQPVSGLLSQPEWTAWDQTVEYCAFAYHQYIIISSLRPQYRYLGDVAISFATGAVWHRRQLFVATPTTIECVFVDAGVAPIDLETKKKKEEMKARETQSRVFAEHGELALITVDSPQVTTSERISLRPPMLQVVRLASFQHAPSIPPFITLPKQSRVDGEDAVLPKEMEERKVNEVAVAGGGVSVAVTRFPSEQKRPIGPLILVGVRDGVLWLIDRYMCAHALSLSHPGIRCRCLAAYGDAVSAVKWATRLSREHHDDLAQFMLGMGYATEALHLPGISKRLEFDLAMQSNDLKRALQCLLTMSNSRDVGQETTAADITEILSLTAVKQENLVDAVQGIAKFSKEFLDLIDAADATGQADIAREALKRLAAAGSVKGALKGQVLRGLALRLANHGELTRLSGLINNLIVVGHGREAAFSAAVLGDNALMEKAWQDTGMLAEAVLHAHAHGRPTLKNLVQTWNKLLQKELEHAPSVKTDAASAFLASLEDPKFTSLAEAGKKPPIEILPPGMASLSAPPITINKKPPASAATSQGPSTATQSPEPTPVHNDLATSQNTLNTQTDKPLMLEAPPAADQSNGNPPVVEPVSSTNASPEVTESPPLVEAAS</sequence>